<name>A0A1R3L0V1_9ROSI</name>
<organism evidence="1 2">
    <name type="scientific">Corchorus olitorius</name>
    <dbReference type="NCBI Taxonomy" id="93759"/>
    <lineage>
        <taxon>Eukaryota</taxon>
        <taxon>Viridiplantae</taxon>
        <taxon>Streptophyta</taxon>
        <taxon>Embryophyta</taxon>
        <taxon>Tracheophyta</taxon>
        <taxon>Spermatophyta</taxon>
        <taxon>Magnoliopsida</taxon>
        <taxon>eudicotyledons</taxon>
        <taxon>Gunneridae</taxon>
        <taxon>Pentapetalae</taxon>
        <taxon>rosids</taxon>
        <taxon>malvids</taxon>
        <taxon>Malvales</taxon>
        <taxon>Malvaceae</taxon>
        <taxon>Grewioideae</taxon>
        <taxon>Apeibeae</taxon>
        <taxon>Corchorus</taxon>
    </lineage>
</organism>
<dbReference type="AlphaFoldDB" id="A0A1R3L0V1"/>
<accession>A0A1R3L0V1</accession>
<evidence type="ECO:0000313" key="1">
    <source>
        <dbReference type="EMBL" id="OMP12954.1"/>
    </source>
</evidence>
<protein>
    <submittedName>
        <fullName evidence="1">Uncharacterized protein</fullName>
    </submittedName>
</protein>
<comment type="caution">
    <text evidence="1">The sequence shown here is derived from an EMBL/GenBank/DDBJ whole genome shotgun (WGS) entry which is preliminary data.</text>
</comment>
<feature type="non-terminal residue" evidence="1">
    <location>
        <position position="1"/>
    </location>
</feature>
<feature type="non-terminal residue" evidence="1">
    <location>
        <position position="218"/>
    </location>
</feature>
<keyword evidence="2" id="KW-1185">Reference proteome</keyword>
<sequence>IVAFGFSDVMREDLERNHHQQRRRPFADLHAECQRARIIALPETQTPDVRRHALLILAQQLQAFAHRRLDVDEEQPVLRIDFEIGAMHKRFQFNALRRHAHRFAEFGLHLFDHANRRTKANRDKAWRRSEIVLPALPEALGAGDDVRNRVDAALQLRQRLLLLLCAEATAVARAVHANQHQRQDRGDIAFGDIPDALLAVHDVYGVIHRLRQRTGDFA</sequence>
<gene>
    <name evidence="1" type="ORF">COLO4_02528</name>
</gene>
<dbReference type="Proteomes" id="UP000187203">
    <property type="component" value="Unassembled WGS sequence"/>
</dbReference>
<evidence type="ECO:0000313" key="2">
    <source>
        <dbReference type="Proteomes" id="UP000187203"/>
    </source>
</evidence>
<reference evidence="2" key="1">
    <citation type="submission" date="2013-09" db="EMBL/GenBank/DDBJ databases">
        <title>Corchorus olitorius genome sequencing.</title>
        <authorList>
            <person name="Alam M."/>
            <person name="Haque M.S."/>
            <person name="Islam M.S."/>
            <person name="Emdad E.M."/>
            <person name="Islam M.M."/>
            <person name="Ahmed B."/>
            <person name="Halim A."/>
            <person name="Hossen Q.M.M."/>
            <person name="Hossain M.Z."/>
            <person name="Ahmed R."/>
            <person name="Khan M.M."/>
            <person name="Islam R."/>
            <person name="Rashid M.M."/>
            <person name="Khan S.A."/>
            <person name="Rahman M.S."/>
            <person name="Alam M."/>
            <person name="Yahiya A.S."/>
            <person name="Khan M.S."/>
            <person name="Azam M.S."/>
            <person name="Haque T."/>
            <person name="Lashkar M.Z.H."/>
            <person name="Akhand A.I."/>
            <person name="Morshed G."/>
            <person name="Roy S."/>
            <person name="Uddin K.S."/>
            <person name="Rabeya T."/>
            <person name="Hossain A.S."/>
            <person name="Chowdhury A."/>
            <person name="Snigdha A.R."/>
            <person name="Mortoza M.S."/>
            <person name="Matin S.A."/>
            <person name="Hoque S.M.E."/>
            <person name="Islam M.K."/>
            <person name="Roy D.K."/>
            <person name="Haider R."/>
            <person name="Moosa M.M."/>
            <person name="Elias S.M."/>
            <person name="Hasan A.M."/>
            <person name="Jahan S."/>
            <person name="Shafiuddin M."/>
            <person name="Mahmood N."/>
            <person name="Shommy N.S."/>
        </authorList>
    </citation>
    <scope>NUCLEOTIDE SEQUENCE [LARGE SCALE GENOMIC DNA]</scope>
    <source>
        <strain evidence="2">cv. O-4</strain>
    </source>
</reference>
<proteinExistence type="predicted"/>
<dbReference type="EMBL" id="AWUE01005534">
    <property type="protein sequence ID" value="OMP12954.1"/>
    <property type="molecule type" value="Genomic_DNA"/>
</dbReference>